<dbReference type="EMBL" id="VJXY01000006">
    <property type="protein sequence ID" value="MBD6615787.1"/>
    <property type="molecule type" value="Genomic_DNA"/>
</dbReference>
<dbReference type="PANTHER" id="PTHR30404">
    <property type="entry name" value="N-ACETYLMURAMOYL-L-ALANINE AMIDASE"/>
    <property type="match status" value="1"/>
</dbReference>
<evidence type="ECO:0000256" key="1">
    <source>
        <dbReference type="ARBA" id="ARBA00022801"/>
    </source>
</evidence>
<comment type="caution">
    <text evidence="6">The sequence shown here is derived from an EMBL/GenBank/DDBJ whole genome shotgun (WGS) entry which is preliminary data.</text>
</comment>
<evidence type="ECO:0000256" key="2">
    <source>
        <dbReference type="ARBA" id="ARBA00023316"/>
    </source>
</evidence>
<keyword evidence="7" id="KW-1185">Reference proteome</keyword>
<dbReference type="InterPro" id="IPR050695">
    <property type="entry name" value="N-acetylmuramoyl_amidase_3"/>
</dbReference>
<reference evidence="6" key="1">
    <citation type="submission" date="2019-07" db="EMBL/GenBank/DDBJ databases">
        <title>Toxilogical consequences of a new and cryptic species of cyanobacteria (Komarekiella delphini-convector) recovered from the epidermis of a bottlenose dolphin and 1500 ft. in the air.</title>
        <authorList>
            <person name="Brown A.O."/>
            <person name="Dvorak P."/>
            <person name="Villanueva C.D."/>
            <person name="Foss A.J."/>
            <person name="Garvey A.D."/>
            <person name="Gibson Q.A."/>
            <person name="Johansen J.R."/>
            <person name="Casamatta D.A."/>
        </authorList>
    </citation>
    <scope>NUCLEOTIDE SEQUENCE</scope>
    <source>
        <strain evidence="6">SJRDD-AB1</strain>
    </source>
</reference>
<protein>
    <submittedName>
        <fullName evidence="6">N-acetylmuramoyl-L-alanine amidase</fullName>
    </submittedName>
</protein>
<dbReference type="AlphaFoldDB" id="A0AA40SVL5"/>
<sequence length="605" mass="65991">MKNLLGLVVLGCVVTSSVALAEPSLLVVYPQNNHQTSAEQIFFLGTAPPDGQVLFNGKPITRSKTGHFSPSFPLQLGENLFTVRHRNQELQIKVTRLTNQPELPQGLAFAKDSLTPAVDIARLPGELICFSAIAPPNASVSVKLANQTVALSPQPQQAQLPSNLAALTGRNQPTAQSTVGKYEGCTTAQQLGSLIYGNNTISGAVVQDSGKNVDLGKPEFQLTLNGKTITQPGPGKIQILSPAQLPVFEVTAESGVARTGPSTDYSRLTPLPKGTRATVTAKEGEWLRLDYGAWINSKETRSLPGAIPSQTVIRSVRNRQLPGLTEIFFPLQIPVPVSVQQDDRTFTLTLYNTTAQTDIIRLDDNPLISRLDWQQVAPGQVKYTFNLKKAQQWGYKLRYDGTTLVLALRHPPAIGHNRRKPLAGIKIVLDPGHGGKESGATGPTGYLEKDVNLVVSKLLRDELVKRGATVVMTREDDKDLSLVARQEIISKQEPCIALSIHYNSLPDNGDAEKTKGFGAFWYHPQAHSLAIFLHNYVVKALNKPSYGVFWNNLALTRPAAAPSVLLELGFMSNPDEFEQVVNPEEQKKMAKAIAEGVTEWFRSVQ</sequence>
<dbReference type="CDD" id="cd02696">
    <property type="entry name" value="MurNAc-LAA"/>
    <property type="match status" value="1"/>
</dbReference>
<dbReference type="SMART" id="SM00646">
    <property type="entry name" value="Ami_3"/>
    <property type="match status" value="1"/>
</dbReference>
<dbReference type="InterPro" id="IPR002508">
    <property type="entry name" value="MurNAc-LAA_cat"/>
</dbReference>
<name>A0AA40SVL5_9NOST</name>
<dbReference type="SUPFAM" id="SSF53187">
    <property type="entry name" value="Zn-dependent exopeptidases"/>
    <property type="match status" value="1"/>
</dbReference>
<dbReference type="PANTHER" id="PTHR30404:SF0">
    <property type="entry name" value="N-ACETYLMURAMOYL-L-ALANINE AMIDASE AMIC"/>
    <property type="match status" value="1"/>
</dbReference>
<evidence type="ECO:0000313" key="7">
    <source>
        <dbReference type="Proteomes" id="UP001165986"/>
    </source>
</evidence>
<feature type="signal peptide" evidence="3">
    <location>
        <begin position="1"/>
        <end position="21"/>
    </location>
</feature>
<dbReference type="Pfam" id="PF01520">
    <property type="entry name" value="Amidase_3"/>
    <property type="match status" value="1"/>
</dbReference>
<accession>A0AA40SVL5</accession>
<dbReference type="GO" id="GO:0009253">
    <property type="term" value="P:peptidoglycan catabolic process"/>
    <property type="evidence" value="ECO:0007669"/>
    <property type="project" value="InterPro"/>
</dbReference>
<feature type="domain" description="MurNAc-LAA" evidence="5">
    <location>
        <begin position="486"/>
        <end position="598"/>
    </location>
</feature>
<dbReference type="GO" id="GO:0071555">
    <property type="term" value="P:cell wall organization"/>
    <property type="evidence" value="ECO:0007669"/>
    <property type="project" value="UniProtKB-KW"/>
</dbReference>
<evidence type="ECO:0000259" key="4">
    <source>
        <dbReference type="SMART" id="SM00287"/>
    </source>
</evidence>
<evidence type="ECO:0000259" key="5">
    <source>
        <dbReference type="SMART" id="SM00646"/>
    </source>
</evidence>
<dbReference type="InterPro" id="IPR003646">
    <property type="entry name" value="SH3-like_bac-type"/>
</dbReference>
<dbReference type="GO" id="GO:0008745">
    <property type="term" value="F:N-acetylmuramoyl-L-alanine amidase activity"/>
    <property type="evidence" value="ECO:0007669"/>
    <property type="project" value="InterPro"/>
</dbReference>
<dbReference type="RefSeq" id="WP_191757027.1">
    <property type="nucleotide sequence ID" value="NZ_VJXY01000006.1"/>
</dbReference>
<feature type="chain" id="PRO_5041432855" evidence="3">
    <location>
        <begin position="22"/>
        <end position="605"/>
    </location>
</feature>
<keyword evidence="1" id="KW-0378">Hydrolase</keyword>
<gene>
    <name evidence="6" type="ORF">FNW02_08065</name>
</gene>
<dbReference type="GO" id="GO:0030288">
    <property type="term" value="C:outer membrane-bounded periplasmic space"/>
    <property type="evidence" value="ECO:0007669"/>
    <property type="project" value="TreeGrafter"/>
</dbReference>
<organism evidence="6 7">
    <name type="scientific">Komarekiella delphini-convector SJRDD-AB1</name>
    <dbReference type="NCBI Taxonomy" id="2593771"/>
    <lineage>
        <taxon>Bacteria</taxon>
        <taxon>Bacillati</taxon>
        <taxon>Cyanobacteriota</taxon>
        <taxon>Cyanophyceae</taxon>
        <taxon>Nostocales</taxon>
        <taxon>Nostocaceae</taxon>
        <taxon>Komarekiella</taxon>
        <taxon>Komarekiella delphini-convector</taxon>
    </lineage>
</organism>
<keyword evidence="3" id="KW-0732">Signal</keyword>
<dbReference type="SMART" id="SM00287">
    <property type="entry name" value="SH3b"/>
    <property type="match status" value="1"/>
</dbReference>
<dbReference type="InterPro" id="IPR013783">
    <property type="entry name" value="Ig-like_fold"/>
</dbReference>
<keyword evidence="2" id="KW-0961">Cell wall biogenesis/degradation</keyword>
<dbReference type="Gene3D" id="3.40.630.40">
    <property type="entry name" value="Zn-dependent exopeptidases"/>
    <property type="match status" value="1"/>
</dbReference>
<dbReference type="Gene3D" id="2.30.30.40">
    <property type="entry name" value="SH3 Domains"/>
    <property type="match status" value="1"/>
</dbReference>
<feature type="domain" description="SH3b" evidence="4">
    <location>
        <begin position="245"/>
        <end position="304"/>
    </location>
</feature>
<dbReference type="Gene3D" id="2.60.40.10">
    <property type="entry name" value="Immunoglobulins"/>
    <property type="match status" value="1"/>
</dbReference>
<evidence type="ECO:0000313" key="6">
    <source>
        <dbReference type="EMBL" id="MBD6615787.1"/>
    </source>
</evidence>
<evidence type="ECO:0000256" key="3">
    <source>
        <dbReference type="SAM" id="SignalP"/>
    </source>
</evidence>
<dbReference type="Proteomes" id="UP001165986">
    <property type="component" value="Unassembled WGS sequence"/>
</dbReference>
<proteinExistence type="predicted"/>